<feature type="signal peptide" evidence="1">
    <location>
        <begin position="1"/>
        <end position="20"/>
    </location>
</feature>
<keyword evidence="3" id="KW-0378">Hydrolase</keyword>
<dbReference type="Pfam" id="PF00144">
    <property type="entry name" value="Beta-lactamase"/>
    <property type="match status" value="1"/>
</dbReference>
<accession>A0A7C9BDM1</accession>
<dbReference type="PANTHER" id="PTHR43283:SF3">
    <property type="entry name" value="BETA-LACTAMASE FAMILY PROTEIN (AFU_ORTHOLOGUE AFUA_5G07500)"/>
    <property type="match status" value="1"/>
</dbReference>
<proteinExistence type="predicted"/>
<protein>
    <submittedName>
        <fullName evidence="3">Serine hydrolase</fullName>
    </submittedName>
</protein>
<dbReference type="InterPro" id="IPR050789">
    <property type="entry name" value="Diverse_Enzym_Activities"/>
</dbReference>
<reference evidence="3 4" key="1">
    <citation type="submission" date="2019-10" db="EMBL/GenBank/DDBJ databases">
        <title>Draft Genome Sequence of Cytophagaceae sp. SJW1-29.</title>
        <authorList>
            <person name="Choi A."/>
        </authorList>
    </citation>
    <scope>NUCLEOTIDE SEQUENCE [LARGE SCALE GENOMIC DNA]</scope>
    <source>
        <strain evidence="3 4">SJW1-29</strain>
    </source>
</reference>
<dbReference type="PANTHER" id="PTHR43283">
    <property type="entry name" value="BETA-LACTAMASE-RELATED"/>
    <property type="match status" value="1"/>
</dbReference>
<feature type="domain" description="Beta-lactamase-related" evidence="2">
    <location>
        <begin position="52"/>
        <end position="426"/>
    </location>
</feature>
<name>A0A7C9BDM1_9BACT</name>
<evidence type="ECO:0000313" key="3">
    <source>
        <dbReference type="EMBL" id="MPR32441.1"/>
    </source>
</evidence>
<dbReference type="SUPFAM" id="SSF56601">
    <property type="entry name" value="beta-lactamase/transpeptidase-like"/>
    <property type="match status" value="1"/>
</dbReference>
<dbReference type="InterPro" id="IPR001466">
    <property type="entry name" value="Beta-lactam-related"/>
</dbReference>
<keyword evidence="1" id="KW-0732">Signal</keyword>
<sequence>MKLRLLAAFLLSGLYLPLTAQTKLTTNIPYQKLVEAKNAEAVGMSTERLLRLDNVMKSFVTDNKLPGFTAILIRNGQIVYHKAYGLADVATNRPMKQDDIFRIASMSKAITATAVMMLYEEGKFGLDDPISKYIPEFKNPTVLTSLRFSDSTYTAQPAKSEITIRQLMSHTSGLGYGMIDGDERFKALYQKAGITDLFTTEGVTIGESVRKLATLPLHFNPGEKYSYSEGLDVMGYFVEVVSGMPFDVFLSTHLFEPLGMKDTYFYLPEGKSDRLVTIHRPDHGQWAAFPVTFYDPDYPRKGAKQFFSGGAGLSSTARDYATFLQMLVNGGAYGGKRYLSRVNTELLTVSNQTGTLFNGEGGPMYFSLGFSVVNPIGHDRGLGSVGKFNWGGYFNTNYFADPKEKIVAVLMKQTQQLSGDTSEATFIRMIYQALDD</sequence>
<feature type="chain" id="PRO_5028921115" evidence="1">
    <location>
        <begin position="21"/>
        <end position="436"/>
    </location>
</feature>
<comment type="caution">
    <text evidence="3">The sequence shown here is derived from an EMBL/GenBank/DDBJ whole genome shotgun (WGS) entry which is preliminary data.</text>
</comment>
<dbReference type="RefSeq" id="WP_152756900.1">
    <property type="nucleotide sequence ID" value="NZ_WHLY01000002.1"/>
</dbReference>
<keyword evidence="4" id="KW-1185">Reference proteome</keyword>
<evidence type="ECO:0000313" key="4">
    <source>
        <dbReference type="Proteomes" id="UP000479293"/>
    </source>
</evidence>
<dbReference type="Proteomes" id="UP000479293">
    <property type="component" value="Unassembled WGS sequence"/>
</dbReference>
<evidence type="ECO:0000259" key="2">
    <source>
        <dbReference type="Pfam" id="PF00144"/>
    </source>
</evidence>
<dbReference type="AlphaFoldDB" id="A0A7C9BDM1"/>
<evidence type="ECO:0000256" key="1">
    <source>
        <dbReference type="SAM" id="SignalP"/>
    </source>
</evidence>
<dbReference type="EMBL" id="WHLY01000002">
    <property type="protein sequence ID" value="MPR32441.1"/>
    <property type="molecule type" value="Genomic_DNA"/>
</dbReference>
<dbReference type="GO" id="GO:0016787">
    <property type="term" value="F:hydrolase activity"/>
    <property type="evidence" value="ECO:0007669"/>
    <property type="project" value="UniProtKB-KW"/>
</dbReference>
<dbReference type="Gene3D" id="3.40.710.10">
    <property type="entry name" value="DD-peptidase/beta-lactamase superfamily"/>
    <property type="match status" value="1"/>
</dbReference>
<gene>
    <name evidence="3" type="ORF">GBK04_03530</name>
</gene>
<organism evidence="3 4">
    <name type="scientific">Salmonirosea aquatica</name>
    <dbReference type="NCBI Taxonomy" id="2654236"/>
    <lineage>
        <taxon>Bacteria</taxon>
        <taxon>Pseudomonadati</taxon>
        <taxon>Bacteroidota</taxon>
        <taxon>Cytophagia</taxon>
        <taxon>Cytophagales</taxon>
        <taxon>Spirosomataceae</taxon>
        <taxon>Salmonirosea</taxon>
    </lineage>
</organism>
<dbReference type="InterPro" id="IPR012338">
    <property type="entry name" value="Beta-lactam/transpept-like"/>
</dbReference>